<evidence type="ECO:0000313" key="2">
    <source>
        <dbReference type="Proteomes" id="UP000830768"/>
    </source>
</evidence>
<keyword evidence="2" id="KW-1185">Reference proteome</keyword>
<gene>
    <name evidence="1" type="ORF">LCI18_000027</name>
</gene>
<organism evidence="1 2">
    <name type="scientific">Fusarium solani subsp. cucurbitae</name>
    <name type="common">Neocosmosporum cucurbitae</name>
    <dbReference type="NCBI Taxonomy" id="2747967"/>
    <lineage>
        <taxon>Eukaryota</taxon>
        <taxon>Fungi</taxon>
        <taxon>Dikarya</taxon>
        <taxon>Ascomycota</taxon>
        <taxon>Pezizomycotina</taxon>
        <taxon>Sordariomycetes</taxon>
        <taxon>Hypocreomycetidae</taxon>
        <taxon>Hypocreales</taxon>
        <taxon>Nectriaceae</taxon>
        <taxon>Fusarium</taxon>
        <taxon>Fusarium solani species complex</taxon>
    </lineage>
</organism>
<reference evidence="1" key="1">
    <citation type="submission" date="2021-11" db="EMBL/GenBank/DDBJ databases">
        <title>Fusarium solani-melongenae Genome sequencing and assembly.</title>
        <authorList>
            <person name="Xie S."/>
            <person name="Huang L."/>
            <person name="Zhang X."/>
        </authorList>
    </citation>
    <scope>NUCLEOTIDE SEQUENCE</scope>
    <source>
        <strain evidence="1">CRI 24-3</strain>
    </source>
</reference>
<proteinExistence type="predicted"/>
<sequence>MATSRSFTLQDVAKHDSAHNPYMVIRNKVYDCTSFLKKHPGGEEVLLEVAGTDATEAYDEVGHSEDADDILRELYLGDVVARVSGFSRDFDLSTKEYYQVIAYLRYLARFAFVMSSIPTHLIKLRNQ</sequence>
<accession>A0ACD3YJQ5</accession>
<dbReference type="EMBL" id="CP090030">
    <property type="protein sequence ID" value="UPK89092.1"/>
    <property type="molecule type" value="Genomic_DNA"/>
</dbReference>
<name>A0ACD3YJQ5_FUSSC</name>
<protein>
    <submittedName>
        <fullName evidence="1">Uncharacterized protein</fullName>
    </submittedName>
</protein>
<evidence type="ECO:0000313" key="1">
    <source>
        <dbReference type="EMBL" id="UPK89092.1"/>
    </source>
</evidence>
<dbReference type="Proteomes" id="UP000830768">
    <property type="component" value="Chromosome 1"/>
</dbReference>